<feature type="compositionally biased region" description="Polar residues" evidence="1">
    <location>
        <begin position="83"/>
        <end position="92"/>
    </location>
</feature>
<feature type="compositionally biased region" description="Basic residues" evidence="1">
    <location>
        <begin position="1"/>
        <end position="10"/>
    </location>
</feature>
<dbReference type="InterPro" id="IPR029378">
    <property type="entry name" value="T3SS_HopW1-1/HolPsyAE"/>
</dbReference>
<reference evidence="2 3" key="1">
    <citation type="submission" date="2015-09" db="EMBL/GenBank/DDBJ databases">
        <title>Genome announcement of multiple Pseudomonas syringae strains.</title>
        <authorList>
            <person name="Thakur S."/>
            <person name="Wang P.W."/>
            <person name="Gong Y."/>
            <person name="Weir B.S."/>
            <person name="Guttman D.S."/>
        </authorList>
    </citation>
    <scope>NUCLEOTIDE SEQUENCE [LARGE SCALE GENOMIC DNA]</scope>
    <source>
        <strain evidence="2 3">ICMP16929</strain>
    </source>
</reference>
<evidence type="ECO:0000313" key="2">
    <source>
        <dbReference type="EMBL" id="KPY65755.1"/>
    </source>
</evidence>
<proteinExistence type="predicted"/>
<sequence length="978" mass="103803">MRRRSTSRRHTFLDPPPQTAERSCVDFSPVTGNRSGSSATQPRPLIIGTTDRRENAMMPSQITRSSHSSSPDASQPACDAASSLEQSPQQVRTRAFVAKGKLSEAFGRTSTAPAQDAVHLLNNLQRELAKENPSGPELALLGKELAAAAMTEQGSHLLATEEHQHVLKDVLDRCMRQLADTPASNASHVPLSQACEGLKTARLHQSLAMLTGTSHTQTRGVADLLALTQLDPKVLAEKLDGQAPYESFGHFIRTARDSTAALNVSLSDPAGETTGLLRAQADTLEALEKLPAILAALIEHCPDMPTQKDLRSLKDAAGELLTKLRESALLKGSEEIVSEAGESPVHGRESVEPALTRSQALLKAGGKLVRKFDAYGAVAPMDDKKLLALLRTPAPHLSPAQMHAFLNRYAIQLTDEQRTIVSNTALPPASEGDIEAQGGMGFDEKLRLALADGSLVLTDEQLADLENLPKATSTTSEGLKPLLDKPSSALTEAEREMLGAIIEANGQGQLEAWHAHNERLPEVLNRSGLPPHVRDELLSLNKSMNTELATLKSGASFMSRVAASPAMLLALAPLPLAVAFVSKDNSYSSSLVAHFTKNAVFMAGLMMNELTNTRTNIDHGLNRYFVTVLANAIVAQPTFAKNEKLLEQVGFGIATAVTSGAATLAVFNRESIASAFKLAKSKLSRQDTGDADISEEDHSAVVNHFNVSEHFAQQMKVATEAYKQDNSITDIMNSSLTYLGTKSSEFKAAFEAGEAMRTGQALPVTERKADADFYPKMGLVALTAGIGAALVMLMKSMVGKADYAADGVWCASEMLKMAINPDVDMQKAVQVFKEIVGLNLVMTGFLGVNKAWNFLDKGLKGYAAGAAVLTAANLTLPGMVGEVAGSAAGKGLSYMTEKGKAAHQAGKAAASWAGNYVSTSRLGGAVGALQAAVPVRVAGGQMVASFYESFRYINGSHPTPVAAQTTGGQTSPSGADRV</sequence>
<dbReference type="Proteomes" id="UP000050384">
    <property type="component" value="Unassembled WGS sequence"/>
</dbReference>
<accession>A0A0P9ZTV2</accession>
<feature type="region of interest" description="Disordered" evidence="1">
    <location>
        <begin position="1"/>
        <end position="92"/>
    </location>
</feature>
<protein>
    <submittedName>
        <fullName evidence="2">HopAE1</fullName>
    </submittedName>
</protein>
<feature type="compositionally biased region" description="Polar residues" evidence="1">
    <location>
        <begin position="962"/>
        <end position="978"/>
    </location>
</feature>
<name>A0A0P9ZTV2_PSESX</name>
<feature type="compositionally biased region" description="Polar residues" evidence="1">
    <location>
        <begin position="30"/>
        <end position="41"/>
    </location>
</feature>
<evidence type="ECO:0000313" key="3">
    <source>
        <dbReference type="Proteomes" id="UP000050384"/>
    </source>
</evidence>
<dbReference type="EMBL" id="LJRI01001293">
    <property type="protein sequence ID" value="KPY65755.1"/>
    <property type="molecule type" value="Genomic_DNA"/>
</dbReference>
<dbReference type="AlphaFoldDB" id="A0A0P9ZTV2"/>
<evidence type="ECO:0000256" key="1">
    <source>
        <dbReference type="SAM" id="MobiDB-lite"/>
    </source>
</evidence>
<feature type="region of interest" description="Disordered" evidence="1">
    <location>
        <begin position="958"/>
        <end position="978"/>
    </location>
</feature>
<organism evidence="2 3">
    <name type="scientific">Pseudomonas syringae pv. spinaceae</name>
    <dbReference type="NCBI Taxonomy" id="264459"/>
    <lineage>
        <taxon>Bacteria</taxon>
        <taxon>Pseudomonadati</taxon>
        <taxon>Pseudomonadota</taxon>
        <taxon>Gammaproteobacteria</taxon>
        <taxon>Pseudomonadales</taxon>
        <taxon>Pseudomonadaceae</taxon>
        <taxon>Pseudomonas</taxon>
        <taxon>Pseudomonas syringae</taxon>
    </lineage>
</organism>
<dbReference type="PATRIC" id="fig|264459.3.peg.4806"/>
<dbReference type="Pfam" id="PF15457">
    <property type="entry name" value="HopW1-1"/>
    <property type="match status" value="1"/>
</dbReference>
<gene>
    <name evidence="2" type="ORF">ALO94_05240</name>
</gene>
<comment type="caution">
    <text evidence="2">The sequence shown here is derived from an EMBL/GenBank/DDBJ whole genome shotgun (WGS) entry which is preliminary data.</text>
</comment>